<comment type="caution">
    <text evidence="2">The sequence shown here is derived from an EMBL/GenBank/DDBJ whole genome shotgun (WGS) entry which is preliminary data.</text>
</comment>
<dbReference type="EMBL" id="JACIDR010000004">
    <property type="protein sequence ID" value="MBB3973878.1"/>
    <property type="molecule type" value="Genomic_DNA"/>
</dbReference>
<gene>
    <name evidence="2" type="ORF">GGR24_002555</name>
</gene>
<evidence type="ECO:0000313" key="2">
    <source>
        <dbReference type="EMBL" id="MBB3973878.1"/>
    </source>
</evidence>
<reference evidence="2 3" key="1">
    <citation type="submission" date="2020-08" db="EMBL/GenBank/DDBJ databases">
        <title>Genomic Encyclopedia of Type Strains, Phase IV (KMG-IV): sequencing the most valuable type-strain genomes for metagenomic binning, comparative biology and taxonomic classification.</title>
        <authorList>
            <person name="Goeker M."/>
        </authorList>
    </citation>
    <scope>NUCLEOTIDE SEQUENCE [LARGE SCALE GENOMIC DNA]</scope>
    <source>
        <strain evidence="2 3">DSM 25481</strain>
    </source>
</reference>
<keyword evidence="1" id="KW-0732">Signal</keyword>
<organism evidence="2 3">
    <name type="scientific">Hansschlegelia beijingensis</name>
    <dbReference type="NCBI Taxonomy" id="1133344"/>
    <lineage>
        <taxon>Bacteria</taxon>
        <taxon>Pseudomonadati</taxon>
        <taxon>Pseudomonadota</taxon>
        <taxon>Alphaproteobacteria</taxon>
        <taxon>Hyphomicrobiales</taxon>
        <taxon>Methylopilaceae</taxon>
        <taxon>Hansschlegelia</taxon>
    </lineage>
</organism>
<feature type="chain" id="PRO_5030573756" description="Lectin-like protein BA14k" evidence="1">
    <location>
        <begin position="25"/>
        <end position="85"/>
    </location>
</feature>
<dbReference type="Proteomes" id="UP000528964">
    <property type="component" value="Unassembled WGS sequence"/>
</dbReference>
<accession>A0A7W6GG98</accession>
<evidence type="ECO:0000313" key="3">
    <source>
        <dbReference type="Proteomes" id="UP000528964"/>
    </source>
</evidence>
<protein>
    <recommendedName>
        <fullName evidence="4">Lectin-like protein BA14k</fullName>
    </recommendedName>
</protein>
<proteinExistence type="predicted"/>
<evidence type="ECO:0008006" key="4">
    <source>
        <dbReference type="Google" id="ProtNLM"/>
    </source>
</evidence>
<feature type="signal peptide" evidence="1">
    <location>
        <begin position="1"/>
        <end position="24"/>
    </location>
</feature>
<evidence type="ECO:0000256" key="1">
    <source>
        <dbReference type="SAM" id="SignalP"/>
    </source>
</evidence>
<keyword evidence="3" id="KW-1185">Reference proteome</keyword>
<sequence length="85" mass="9769">MKALALAFSAAILSAGFAAAPAAAGVYIEYDGPRYHHRPPVYYARPARVYYAPRPARRVCRVTYVREWGRFGPHSRRIETCRERW</sequence>
<name>A0A7W6GG98_9HYPH</name>
<dbReference type="RefSeq" id="WP_183395747.1">
    <property type="nucleotide sequence ID" value="NZ_JACIDR010000004.1"/>
</dbReference>
<dbReference type="AlphaFoldDB" id="A0A7W6GG98"/>